<keyword evidence="3" id="KW-1185">Reference proteome</keyword>
<keyword evidence="1" id="KW-0472">Membrane</keyword>
<organism evidence="2 3">
    <name type="scientific">Salinirubellus salinus</name>
    <dbReference type="NCBI Taxonomy" id="1364945"/>
    <lineage>
        <taxon>Archaea</taxon>
        <taxon>Methanobacteriati</taxon>
        <taxon>Methanobacteriota</taxon>
        <taxon>Stenosarchaea group</taxon>
        <taxon>Halobacteria</taxon>
        <taxon>Halobacteriales</taxon>
        <taxon>Natronomonadaceae</taxon>
        <taxon>Salinirubellus</taxon>
    </lineage>
</organism>
<evidence type="ECO:0000256" key="1">
    <source>
        <dbReference type="SAM" id="Phobius"/>
    </source>
</evidence>
<keyword evidence="1" id="KW-1133">Transmembrane helix</keyword>
<evidence type="ECO:0000313" key="3">
    <source>
        <dbReference type="Proteomes" id="UP001057580"/>
    </source>
</evidence>
<feature type="transmembrane region" description="Helical" evidence="1">
    <location>
        <begin position="12"/>
        <end position="31"/>
    </location>
</feature>
<keyword evidence="1" id="KW-0812">Transmembrane</keyword>
<proteinExistence type="predicted"/>
<accession>A0A9E7R363</accession>
<feature type="transmembrane region" description="Helical" evidence="1">
    <location>
        <begin position="51"/>
        <end position="71"/>
    </location>
</feature>
<reference evidence="2" key="1">
    <citation type="submission" date="2022-09" db="EMBL/GenBank/DDBJ databases">
        <title>Diverse halophilic archaea isolated from saline environments.</title>
        <authorList>
            <person name="Cui H.-L."/>
        </authorList>
    </citation>
    <scope>NUCLEOTIDE SEQUENCE</scope>
    <source>
        <strain evidence="2">ZS-35-S2</strain>
    </source>
</reference>
<dbReference type="Proteomes" id="UP001057580">
    <property type="component" value="Chromosome"/>
</dbReference>
<dbReference type="KEGG" id="ssai:N0B31_17705"/>
<dbReference type="GeneID" id="74944297"/>
<protein>
    <submittedName>
        <fullName evidence="2">Uncharacterized protein</fullName>
    </submittedName>
</protein>
<sequence>MERHRRETIATIAVASLFLGTGLILYGVVAVECTSPAIEGRSVTYCSSNTPVLLLGLLLVASGVGGVYRYAPLETFLEDS</sequence>
<evidence type="ECO:0000313" key="2">
    <source>
        <dbReference type="EMBL" id="UWM53948.1"/>
    </source>
</evidence>
<gene>
    <name evidence="2" type="ORF">N0B31_17705</name>
</gene>
<name>A0A9E7R363_9EURY</name>
<dbReference type="RefSeq" id="WP_260592942.1">
    <property type="nucleotide sequence ID" value="NZ_CP104003.1"/>
</dbReference>
<dbReference type="EMBL" id="CP104003">
    <property type="protein sequence ID" value="UWM53948.1"/>
    <property type="molecule type" value="Genomic_DNA"/>
</dbReference>
<dbReference type="AlphaFoldDB" id="A0A9E7R363"/>